<feature type="compositionally biased region" description="Polar residues" evidence="1">
    <location>
        <begin position="207"/>
        <end position="224"/>
    </location>
</feature>
<feature type="region of interest" description="Disordered" evidence="1">
    <location>
        <begin position="118"/>
        <end position="233"/>
    </location>
</feature>
<sequence length="305" mass="32363">MEKSPAAAVRKPRSSTSDLLTWPEAPPSSSSFSTPTSAPRSRQPSDGIKKVLHGGQVTDDEAQSLLKKKPCSGYKMKEMSGSGIFTDNDDGAPQSDSAKSGSKTGLRVYQQTLNKISQISFSADGRISPKKPTSIPEVAKQRELSGTLQSDSDSKNKKQISNAKNKELTGHDIFGPPPEIVPRSVAAARTSESRASKDMGEPAPRNLRTSVKVSNPAGGQSNILFSEEPVSKTTKKIHNQKFAELKGNNIFKGDVPPGSAEKPLSVAKLKEMSGSNIFADGKAASRDYLGGVRQPPGGESSISLV</sequence>
<feature type="region of interest" description="Disordered" evidence="1">
    <location>
        <begin position="1"/>
        <end position="106"/>
    </location>
</feature>
<gene>
    <name evidence="3" type="ORF">TorRG33x02_180050</name>
</gene>
<protein>
    <submittedName>
        <fullName evidence="3">Hematological/neurological-like protein</fullName>
    </submittedName>
</protein>
<organism evidence="3 4">
    <name type="scientific">Trema orientale</name>
    <name type="common">Charcoal tree</name>
    <name type="synonym">Celtis orientalis</name>
    <dbReference type="NCBI Taxonomy" id="63057"/>
    <lineage>
        <taxon>Eukaryota</taxon>
        <taxon>Viridiplantae</taxon>
        <taxon>Streptophyta</taxon>
        <taxon>Embryophyta</taxon>
        <taxon>Tracheophyta</taxon>
        <taxon>Spermatophyta</taxon>
        <taxon>Magnoliopsida</taxon>
        <taxon>eudicotyledons</taxon>
        <taxon>Gunneridae</taxon>
        <taxon>Pentapetalae</taxon>
        <taxon>rosids</taxon>
        <taxon>fabids</taxon>
        <taxon>Rosales</taxon>
        <taxon>Cannabaceae</taxon>
        <taxon>Trema</taxon>
    </lineage>
</organism>
<dbReference type="AlphaFoldDB" id="A0A2P5EKT0"/>
<dbReference type="OrthoDB" id="1868458at2759"/>
<dbReference type="FunCoup" id="A0A2P5EKT0">
    <property type="interactions" value="795"/>
</dbReference>
<dbReference type="Proteomes" id="UP000237000">
    <property type="component" value="Unassembled WGS sequence"/>
</dbReference>
<dbReference type="EMBL" id="JXTC01000136">
    <property type="protein sequence ID" value="PON86131.1"/>
    <property type="molecule type" value="Genomic_DNA"/>
</dbReference>
<dbReference type="STRING" id="63057.A0A2P5EKT0"/>
<evidence type="ECO:0000313" key="3">
    <source>
        <dbReference type="EMBL" id="PON86131.1"/>
    </source>
</evidence>
<evidence type="ECO:0000256" key="1">
    <source>
        <dbReference type="SAM" id="MobiDB-lite"/>
    </source>
</evidence>
<reference evidence="4" key="1">
    <citation type="submission" date="2016-06" db="EMBL/GenBank/DDBJ databases">
        <title>Parallel loss of symbiosis genes in relatives of nitrogen-fixing non-legume Parasponia.</title>
        <authorList>
            <person name="Van Velzen R."/>
            <person name="Holmer R."/>
            <person name="Bu F."/>
            <person name="Rutten L."/>
            <person name="Van Zeijl A."/>
            <person name="Liu W."/>
            <person name="Santuari L."/>
            <person name="Cao Q."/>
            <person name="Sharma T."/>
            <person name="Shen D."/>
            <person name="Roswanjaya Y."/>
            <person name="Wardhani T."/>
            <person name="Kalhor M.S."/>
            <person name="Jansen J."/>
            <person name="Van den Hoogen J."/>
            <person name="Gungor B."/>
            <person name="Hartog M."/>
            <person name="Hontelez J."/>
            <person name="Verver J."/>
            <person name="Yang W.-C."/>
            <person name="Schijlen E."/>
            <person name="Repin R."/>
            <person name="Schilthuizen M."/>
            <person name="Schranz E."/>
            <person name="Heidstra R."/>
            <person name="Miyata K."/>
            <person name="Fedorova E."/>
            <person name="Kohlen W."/>
            <person name="Bisseling T."/>
            <person name="Smit S."/>
            <person name="Geurts R."/>
        </authorList>
    </citation>
    <scope>NUCLEOTIDE SEQUENCE [LARGE SCALE GENOMIC DNA]</scope>
    <source>
        <strain evidence="4">cv. RG33-2</strain>
    </source>
</reference>
<dbReference type="InParanoid" id="A0A2P5EKT0"/>
<name>A0A2P5EKT0_TREOI</name>
<feature type="compositionally biased region" description="Basic and acidic residues" evidence="1">
    <location>
        <begin position="191"/>
        <end position="200"/>
    </location>
</feature>
<dbReference type="PANTHER" id="PTHR31132:SF2">
    <property type="entry name" value="HEMATOLOGICAL_NEUROLOGICAL-LIKE PROTEIN"/>
    <property type="match status" value="1"/>
</dbReference>
<feature type="domain" description="DUF4057" evidence="2">
    <location>
        <begin position="6"/>
        <end position="303"/>
    </location>
</feature>
<keyword evidence="4" id="KW-1185">Reference proteome</keyword>
<dbReference type="InterPro" id="IPR025131">
    <property type="entry name" value="DUF4057"/>
</dbReference>
<dbReference type="Pfam" id="PF13266">
    <property type="entry name" value="DUF4057"/>
    <property type="match status" value="1"/>
</dbReference>
<comment type="caution">
    <text evidence="3">The sequence shown here is derived from an EMBL/GenBank/DDBJ whole genome shotgun (WGS) entry which is preliminary data.</text>
</comment>
<evidence type="ECO:0000313" key="4">
    <source>
        <dbReference type="Proteomes" id="UP000237000"/>
    </source>
</evidence>
<feature type="compositionally biased region" description="Polar residues" evidence="1">
    <location>
        <begin position="94"/>
        <end position="106"/>
    </location>
</feature>
<feature type="compositionally biased region" description="Low complexity" evidence="1">
    <location>
        <begin position="27"/>
        <end position="42"/>
    </location>
</feature>
<evidence type="ECO:0000259" key="2">
    <source>
        <dbReference type="Pfam" id="PF13266"/>
    </source>
</evidence>
<proteinExistence type="predicted"/>
<accession>A0A2P5EKT0</accession>
<dbReference type="PANTHER" id="PTHR31132">
    <property type="entry name" value="N-LYSINE METHYLTRANSFERASE"/>
    <property type="match status" value="1"/>
</dbReference>